<evidence type="ECO:0000313" key="6">
    <source>
        <dbReference type="EMBL" id="SUG30028.1"/>
    </source>
</evidence>
<name>A0A379SLV0_SALER</name>
<proteinExistence type="inferred from homology"/>
<dbReference type="GO" id="GO:0008870">
    <property type="term" value="F:galactoside O-acetyltransferase activity"/>
    <property type="evidence" value="ECO:0007669"/>
    <property type="project" value="UniProtKB-EC"/>
</dbReference>
<evidence type="ECO:0000256" key="3">
    <source>
        <dbReference type="ARBA" id="ARBA00022737"/>
    </source>
</evidence>
<evidence type="ECO:0000313" key="7">
    <source>
        <dbReference type="Proteomes" id="UP000255443"/>
    </source>
</evidence>
<comment type="similarity">
    <text evidence="1">Belongs to the transferase hexapeptide repeat family.</text>
</comment>
<accession>A0A379SLV0</accession>
<dbReference type="InterPro" id="IPR050179">
    <property type="entry name" value="Trans_hexapeptide_repeat"/>
</dbReference>
<dbReference type="Pfam" id="PF17836">
    <property type="entry name" value="PglD_N"/>
    <property type="match status" value="1"/>
</dbReference>
<dbReference type="AlphaFoldDB" id="A0A379SLV0"/>
<dbReference type="InterPro" id="IPR020019">
    <property type="entry name" value="AcTrfase_PglD-like"/>
</dbReference>
<gene>
    <name evidence="6" type="primary">lacA_1</name>
    <name evidence="6" type="ORF">NCTC7303_02231</name>
</gene>
<dbReference type="SUPFAM" id="SSF51161">
    <property type="entry name" value="Trimeric LpxA-like enzymes"/>
    <property type="match status" value="1"/>
</dbReference>
<dbReference type="InterPro" id="IPR011004">
    <property type="entry name" value="Trimer_LpxA-like_sf"/>
</dbReference>
<feature type="binding site" evidence="4">
    <location>
        <position position="68"/>
    </location>
    <ligand>
        <name>substrate</name>
    </ligand>
</feature>
<keyword evidence="6" id="KW-0012">Acyltransferase</keyword>
<sequence>MNMKQKLIIIGAGGFAKAVIDSLDHKKYEIEGFIDTFKTGEHQGYPILGESLNIICEPNQYVYFIAIGDPDHRALWMNLLEENQLSTINVIDRTSIISERSKLGTCIYVGKMAIINCDSELEDGVVINTRALVEHGNYISYCSNISTNVVLNGDVSVGIKTFIGSCTVVNGQLKIGNSSIVGSGSVVIRNIPDNVVVAGTPTKFIRAR</sequence>
<keyword evidence="3" id="KW-0677">Repeat</keyword>
<evidence type="ECO:0000256" key="1">
    <source>
        <dbReference type="ARBA" id="ARBA00007274"/>
    </source>
</evidence>
<dbReference type="PANTHER" id="PTHR43300">
    <property type="entry name" value="ACETYLTRANSFERASE"/>
    <property type="match status" value="1"/>
</dbReference>
<dbReference type="Gene3D" id="3.40.50.20">
    <property type="match status" value="1"/>
</dbReference>
<dbReference type="Proteomes" id="UP000255443">
    <property type="component" value="Unassembled WGS sequence"/>
</dbReference>
<evidence type="ECO:0000259" key="5">
    <source>
        <dbReference type="Pfam" id="PF17836"/>
    </source>
</evidence>
<dbReference type="PANTHER" id="PTHR43300:SF7">
    <property type="entry name" value="UDP-N-ACETYLBACILLOSAMINE N-ACETYLTRANSFERASE"/>
    <property type="match status" value="1"/>
</dbReference>
<organism evidence="6 7">
    <name type="scientific">Salmonella enterica subsp. arizonae</name>
    <dbReference type="NCBI Taxonomy" id="59203"/>
    <lineage>
        <taxon>Bacteria</taxon>
        <taxon>Pseudomonadati</taxon>
        <taxon>Pseudomonadota</taxon>
        <taxon>Gammaproteobacteria</taxon>
        <taxon>Enterobacterales</taxon>
        <taxon>Enterobacteriaceae</taxon>
        <taxon>Salmonella</taxon>
    </lineage>
</organism>
<dbReference type="NCBIfam" id="TIGR03570">
    <property type="entry name" value="NeuD_NnaD"/>
    <property type="match status" value="1"/>
</dbReference>
<keyword evidence="2 6" id="KW-0808">Transferase</keyword>
<dbReference type="PROSITE" id="PS00101">
    <property type="entry name" value="HEXAPEP_TRANSFERASES"/>
    <property type="match status" value="1"/>
</dbReference>
<dbReference type="Gene3D" id="2.160.10.10">
    <property type="entry name" value="Hexapeptide repeat proteins"/>
    <property type="match status" value="1"/>
</dbReference>
<protein>
    <submittedName>
        <fullName evidence="6">Galactoside O-acetyltransferase</fullName>
        <ecNumber evidence="6">2.3.1.18</ecNumber>
    </submittedName>
</protein>
<evidence type="ECO:0000256" key="4">
    <source>
        <dbReference type="PIRSR" id="PIRSR620019-2"/>
    </source>
</evidence>
<dbReference type="InterPro" id="IPR018357">
    <property type="entry name" value="Hexapep_transf_CS"/>
</dbReference>
<dbReference type="InterPro" id="IPR041561">
    <property type="entry name" value="PglD_N"/>
</dbReference>
<dbReference type="CDD" id="cd03360">
    <property type="entry name" value="LbH_AT_putative"/>
    <property type="match status" value="1"/>
</dbReference>
<evidence type="ECO:0000256" key="2">
    <source>
        <dbReference type="ARBA" id="ARBA00022679"/>
    </source>
</evidence>
<feature type="domain" description="PglD N-terminal" evidence="5">
    <location>
        <begin position="6"/>
        <end position="78"/>
    </location>
</feature>
<reference evidence="6 7" key="1">
    <citation type="submission" date="2018-06" db="EMBL/GenBank/DDBJ databases">
        <authorList>
            <consortium name="Pathogen Informatics"/>
            <person name="Doyle S."/>
        </authorList>
    </citation>
    <scope>NUCLEOTIDE SEQUENCE [LARGE SCALE GENOMIC DNA]</scope>
    <source>
        <strain evidence="6 7">NCTC7303</strain>
    </source>
</reference>
<dbReference type="EC" id="2.3.1.18" evidence="6"/>
<dbReference type="EMBL" id="UGXC01000002">
    <property type="protein sequence ID" value="SUG30028.1"/>
    <property type="molecule type" value="Genomic_DNA"/>
</dbReference>